<dbReference type="AlphaFoldDB" id="A0A1H4EFE4"/>
<keyword evidence="5" id="KW-0804">Transcription</keyword>
<name>A0A1H4EFE4_9GAMM</name>
<sequence length="325" mass="36032">MTEVEVDSNPDSQESSSAMLNRLNFRHLYHFWVVAREGSMARAGQILELTPQTLSSQVAALESEMGGLLFRREGRGLRLTDLGLRVQSHADEIFEAAEALEQAMEVPLESRPMRLAVGVSASIHKLIAWRLLEPALQLEREVNVVCETGRTRYLLSDLGKRHLDVVLTDHPPVLAHDSGFRLHELGSSSMMLFAAPQLANTLKGPFPANLEGQPFLVNAVDAPHVSQLMQWFNDQGIRVSVRGQVDDSALIKVFGHHGMGVFAAPAMIADEVCRQYEVECLGEVEAVQDRLFAVTRSSRIHNPAVEAICARGTQNHQIKSDERDE</sequence>
<dbReference type="Gene3D" id="3.40.190.290">
    <property type="match status" value="1"/>
</dbReference>
<feature type="domain" description="HTH lysR-type" evidence="6">
    <location>
        <begin position="23"/>
        <end position="80"/>
    </location>
</feature>
<gene>
    <name evidence="7" type="ORF">SAMN02745729_10860</name>
</gene>
<dbReference type="InterPro" id="IPR005119">
    <property type="entry name" value="LysR_subst-bd"/>
</dbReference>
<reference evidence="8" key="1">
    <citation type="submission" date="2016-10" db="EMBL/GenBank/DDBJ databases">
        <authorList>
            <person name="Varghese N."/>
            <person name="Submissions S."/>
        </authorList>
    </citation>
    <scope>NUCLEOTIDE SEQUENCE [LARGE SCALE GENOMIC DNA]</scope>
    <source>
        <strain evidence="8">DSM 11526</strain>
    </source>
</reference>
<dbReference type="EMBL" id="FNRJ01000008">
    <property type="protein sequence ID" value="SEA83676.1"/>
    <property type="molecule type" value="Genomic_DNA"/>
</dbReference>
<dbReference type="GO" id="GO:0003700">
    <property type="term" value="F:DNA-binding transcription factor activity"/>
    <property type="evidence" value="ECO:0007669"/>
    <property type="project" value="InterPro"/>
</dbReference>
<keyword evidence="2" id="KW-0805">Transcription regulation</keyword>
<dbReference type="Pfam" id="PF03466">
    <property type="entry name" value="LysR_substrate"/>
    <property type="match status" value="1"/>
</dbReference>
<comment type="similarity">
    <text evidence="1">Belongs to the LysR transcriptional regulatory family.</text>
</comment>
<dbReference type="SUPFAM" id="SSF53850">
    <property type="entry name" value="Periplasmic binding protein-like II"/>
    <property type="match status" value="1"/>
</dbReference>
<keyword evidence="4" id="KW-0010">Activator</keyword>
<protein>
    <submittedName>
        <fullName evidence="7">LysR family transcriptional regulator, transcriptional activator of nhaA</fullName>
    </submittedName>
</protein>
<dbReference type="InterPro" id="IPR000847">
    <property type="entry name" value="LysR_HTH_N"/>
</dbReference>
<evidence type="ECO:0000256" key="5">
    <source>
        <dbReference type="ARBA" id="ARBA00023163"/>
    </source>
</evidence>
<evidence type="ECO:0000313" key="7">
    <source>
        <dbReference type="EMBL" id="SEA83676.1"/>
    </source>
</evidence>
<keyword evidence="3" id="KW-0238">DNA-binding</keyword>
<dbReference type="Proteomes" id="UP000242469">
    <property type="component" value="Unassembled WGS sequence"/>
</dbReference>
<evidence type="ECO:0000256" key="4">
    <source>
        <dbReference type="ARBA" id="ARBA00023159"/>
    </source>
</evidence>
<dbReference type="PROSITE" id="PS50931">
    <property type="entry name" value="HTH_LYSR"/>
    <property type="match status" value="1"/>
</dbReference>
<dbReference type="STRING" id="1122198.SAMN02745729_10860"/>
<evidence type="ECO:0000259" key="6">
    <source>
        <dbReference type="PROSITE" id="PS50931"/>
    </source>
</evidence>
<dbReference type="InterPro" id="IPR036390">
    <property type="entry name" value="WH_DNA-bd_sf"/>
</dbReference>
<organism evidence="7 8">
    <name type="scientific">Marinobacterium iners DSM 11526</name>
    <dbReference type="NCBI Taxonomy" id="1122198"/>
    <lineage>
        <taxon>Bacteria</taxon>
        <taxon>Pseudomonadati</taxon>
        <taxon>Pseudomonadota</taxon>
        <taxon>Gammaproteobacteria</taxon>
        <taxon>Oceanospirillales</taxon>
        <taxon>Oceanospirillaceae</taxon>
        <taxon>Marinobacterium</taxon>
    </lineage>
</organism>
<accession>A0A1H4EFE4</accession>
<dbReference type="GO" id="GO:0003677">
    <property type="term" value="F:DNA binding"/>
    <property type="evidence" value="ECO:0007669"/>
    <property type="project" value="UniProtKB-KW"/>
</dbReference>
<dbReference type="Gene3D" id="1.10.10.10">
    <property type="entry name" value="Winged helix-like DNA-binding domain superfamily/Winged helix DNA-binding domain"/>
    <property type="match status" value="1"/>
</dbReference>
<evidence type="ECO:0000313" key="8">
    <source>
        <dbReference type="Proteomes" id="UP000242469"/>
    </source>
</evidence>
<dbReference type="GO" id="GO:2000142">
    <property type="term" value="P:regulation of DNA-templated transcription initiation"/>
    <property type="evidence" value="ECO:0007669"/>
    <property type="project" value="TreeGrafter"/>
</dbReference>
<dbReference type="SUPFAM" id="SSF46785">
    <property type="entry name" value="Winged helix' DNA-binding domain"/>
    <property type="match status" value="1"/>
</dbReference>
<evidence type="ECO:0000256" key="2">
    <source>
        <dbReference type="ARBA" id="ARBA00023015"/>
    </source>
</evidence>
<evidence type="ECO:0000256" key="1">
    <source>
        <dbReference type="ARBA" id="ARBA00009437"/>
    </source>
</evidence>
<dbReference type="Pfam" id="PF00126">
    <property type="entry name" value="HTH_1"/>
    <property type="match status" value="1"/>
</dbReference>
<keyword evidence="8" id="KW-1185">Reference proteome</keyword>
<evidence type="ECO:0000256" key="3">
    <source>
        <dbReference type="ARBA" id="ARBA00023125"/>
    </source>
</evidence>
<dbReference type="InterPro" id="IPR036388">
    <property type="entry name" value="WH-like_DNA-bd_sf"/>
</dbReference>
<dbReference type="PANTHER" id="PTHR30293">
    <property type="entry name" value="TRANSCRIPTIONAL REGULATORY PROTEIN NAC-RELATED"/>
    <property type="match status" value="1"/>
</dbReference>
<dbReference type="PANTHER" id="PTHR30293:SF2">
    <property type="entry name" value="TRANSCRIPTIONAL ACTIVATOR PROTEIN NHAR"/>
    <property type="match status" value="1"/>
</dbReference>
<proteinExistence type="inferred from homology"/>